<dbReference type="SMART" id="SM00564">
    <property type="entry name" value="PQQ"/>
    <property type="match status" value="6"/>
</dbReference>
<dbReference type="InterPro" id="IPR002372">
    <property type="entry name" value="PQQ_rpt_dom"/>
</dbReference>
<dbReference type="SMART" id="SM00220">
    <property type="entry name" value="S_TKc"/>
    <property type="match status" value="1"/>
</dbReference>
<dbReference type="Proteomes" id="UP001620295">
    <property type="component" value="Unassembled WGS sequence"/>
</dbReference>
<dbReference type="PROSITE" id="PS00107">
    <property type="entry name" value="PROTEIN_KINASE_ATP"/>
    <property type="match status" value="1"/>
</dbReference>
<keyword evidence="2 5" id="KW-0547">Nucleotide-binding</keyword>
<evidence type="ECO:0000259" key="8">
    <source>
        <dbReference type="PROSITE" id="PS50011"/>
    </source>
</evidence>
<comment type="caution">
    <text evidence="9">The sequence shown here is derived from an EMBL/GenBank/DDBJ whole genome shotgun (WGS) entry which is preliminary data.</text>
</comment>
<keyword evidence="7" id="KW-1133">Transmembrane helix</keyword>
<dbReference type="Gene3D" id="1.10.510.10">
    <property type="entry name" value="Transferase(Phosphotransferase) domain 1"/>
    <property type="match status" value="1"/>
</dbReference>
<dbReference type="SUPFAM" id="SSF50998">
    <property type="entry name" value="Quinoprotein alcohol dehydrogenase-like"/>
    <property type="match status" value="1"/>
</dbReference>
<dbReference type="PROSITE" id="PS00108">
    <property type="entry name" value="PROTEIN_KINASE_ST"/>
    <property type="match status" value="1"/>
</dbReference>
<evidence type="ECO:0000256" key="6">
    <source>
        <dbReference type="SAM" id="MobiDB-lite"/>
    </source>
</evidence>
<dbReference type="Gene3D" id="3.30.200.20">
    <property type="entry name" value="Phosphorylase Kinase, domain 1"/>
    <property type="match status" value="1"/>
</dbReference>
<dbReference type="InterPro" id="IPR008271">
    <property type="entry name" value="Ser/Thr_kinase_AS"/>
</dbReference>
<gene>
    <name evidence="9" type="ORF">ACI2L5_12235</name>
</gene>
<keyword evidence="1 9" id="KW-0808">Transferase</keyword>
<evidence type="ECO:0000313" key="10">
    <source>
        <dbReference type="Proteomes" id="UP001620295"/>
    </source>
</evidence>
<keyword evidence="7" id="KW-0812">Transmembrane</keyword>
<dbReference type="Pfam" id="PF00069">
    <property type="entry name" value="Pkinase"/>
    <property type="match status" value="1"/>
</dbReference>
<feature type="binding site" evidence="5">
    <location>
        <position position="43"/>
    </location>
    <ligand>
        <name>ATP</name>
        <dbReference type="ChEBI" id="CHEBI:30616"/>
    </ligand>
</feature>
<evidence type="ECO:0000313" key="9">
    <source>
        <dbReference type="EMBL" id="MFK4265696.1"/>
    </source>
</evidence>
<dbReference type="EC" id="2.7.11.1" evidence="9"/>
<evidence type="ECO:0000256" key="3">
    <source>
        <dbReference type="ARBA" id="ARBA00022777"/>
    </source>
</evidence>
<reference evidence="9 10" key="1">
    <citation type="submission" date="2024-11" db="EMBL/GenBank/DDBJ databases">
        <title>The Natural Products Discovery Center: Release of the First 8490 Sequenced Strains for Exploring Actinobacteria Biosynthetic Diversity.</title>
        <authorList>
            <person name="Kalkreuter E."/>
            <person name="Kautsar S.A."/>
            <person name="Yang D."/>
            <person name="Bader C.D."/>
            <person name="Teijaro C.N."/>
            <person name="Fluegel L."/>
            <person name="Davis C.M."/>
            <person name="Simpson J.R."/>
            <person name="Lauterbach L."/>
            <person name="Steele A.D."/>
            <person name="Gui C."/>
            <person name="Meng S."/>
            <person name="Li G."/>
            <person name="Viehrig K."/>
            <person name="Ye F."/>
            <person name="Su P."/>
            <person name="Kiefer A.F."/>
            <person name="Nichols A."/>
            <person name="Cepeda A.J."/>
            <person name="Yan W."/>
            <person name="Fan B."/>
            <person name="Jiang Y."/>
            <person name="Adhikari A."/>
            <person name="Zheng C.-J."/>
            <person name="Schuster L."/>
            <person name="Cowan T.M."/>
            <person name="Smanski M.J."/>
            <person name="Chevrette M.G."/>
            <person name="De Carvalho L.P.S."/>
            <person name="Shen B."/>
        </authorList>
    </citation>
    <scope>NUCLEOTIDE SEQUENCE [LARGE SCALE GENOMIC DNA]</scope>
    <source>
        <strain evidence="9 10">NPDC020863</strain>
    </source>
</reference>
<keyword evidence="10" id="KW-1185">Reference proteome</keyword>
<keyword evidence="4 5" id="KW-0067">ATP-binding</keyword>
<dbReference type="InterPro" id="IPR015943">
    <property type="entry name" value="WD40/YVTN_repeat-like_dom_sf"/>
</dbReference>
<dbReference type="Pfam" id="PF13360">
    <property type="entry name" value="PQQ_2"/>
    <property type="match status" value="1"/>
</dbReference>
<dbReference type="PANTHER" id="PTHR43289:SF34">
    <property type="entry name" value="SERINE_THREONINE-PROTEIN KINASE YBDM-RELATED"/>
    <property type="match status" value="1"/>
</dbReference>
<dbReference type="GO" id="GO:0004674">
    <property type="term" value="F:protein serine/threonine kinase activity"/>
    <property type="evidence" value="ECO:0007669"/>
    <property type="project" value="UniProtKB-EC"/>
</dbReference>
<feature type="transmembrane region" description="Helical" evidence="7">
    <location>
        <begin position="317"/>
        <end position="339"/>
    </location>
</feature>
<dbReference type="InterPro" id="IPR000719">
    <property type="entry name" value="Prot_kinase_dom"/>
</dbReference>
<dbReference type="RefSeq" id="WP_358644534.1">
    <property type="nucleotide sequence ID" value="NZ_JBFACG010000015.1"/>
</dbReference>
<protein>
    <submittedName>
        <fullName evidence="9">Serine/threonine-protein kinase</fullName>
        <ecNumber evidence="9">2.7.11.1</ecNumber>
    </submittedName>
</protein>
<dbReference type="InterPro" id="IPR011047">
    <property type="entry name" value="Quinoprotein_ADH-like_sf"/>
</dbReference>
<evidence type="ECO:0000256" key="2">
    <source>
        <dbReference type="ARBA" id="ARBA00022741"/>
    </source>
</evidence>
<keyword evidence="7" id="KW-0472">Membrane</keyword>
<dbReference type="InterPro" id="IPR011009">
    <property type="entry name" value="Kinase-like_dom_sf"/>
</dbReference>
<organism evidence="9 10">
    <name type="scientific">Streptomyces milbemycinicus</name>
    <dbReference type="NCBI Taxonomy" id="476552"/>
    <lineage>
        <taxon>Bacteria</taxon>
        <taxon>Bacillati</taxon>
        <taxon>Actinomycetota</taxon>
        <taxon>Actinomycetes</taxon>
        <taxon>Kitasatosporales</taxon>
        <taxon>Streptomycetaceae</taxon>
        <taxon>Streptomyces</taxon>
    </lineage>
</organism>
<keyword evidence="3 9" id="KW-0418">Kinase</keyword>
<dbReference type="InterPro" id="IPR017441">
    <property type="entry name" value="Protein_kinase_ATP_BS"/>
</dbReference>
<feature type="domain" description="Protein kinase" evidence="8">
    <location>
        <begin position="15"/>
        <end position="275"/>
    </location>
</feature>
<dbReference type="EMBL" id="JBJDQH010000004">
    <property type="protein sequence ID" value="MFK4265696.1"/>
    <property type="molecule type" value="Genomic_DNA"/>
</dbReference>
<dbReference type="InterPro" id="IPR018391">
    <property type="entry name" value="PQQ_b-propeller_rpt"/>
</dbReference>
<dbReference type="Gene3D" id="2.40.10.480">
    <property type="match status" value="1"/>
</dbReference>
<accession>A0ABW8LIH2</accession>
<dbReference type="Gene3D" id="2.130.10.10">
    <property type="entry name" value="YVTN repeat-like/Quinoprotein amine dehydrogenase"/>
    <property type="match status" value="1"/>
</dbReference>
<evidence type="ECO:0000256" key="4">
    <source>
        <dbReference type="ARBA" id="ARBA00022840"/>
    </source>
</evidence>
<feature type="region of interest" description="Disordered" evidence="6">
    <location>
        <begin position="570"/>
        <end position="603"/>
    </location>
</feature>
<evidence type="ECO:0000256" key="7">
    <source>
        <dbReference type="SAM" id="Phobius"/>
    </source>
</evidence>
<evidence type="ECO:0000256" key="5">
    <source>
        <dbReference type="PROSITE-ProRule" id="PRU10141"/>
    </source>
</evidence>
<sequence>MKPLGPGDPLRLGPYRLIGVLGAGGMGQVYLGRDRTGRTAAVKVLLPEFAHRQEMARRFVREAQAAQAVRGKGVARVLTAQADNGTDASSGGRPWIATEFLAGPTLEGAVERYGPLGDADVRALGAAVARTLVDIHATGLVHRDIKPSNTVLTSAGPRIIDFGIARPEHGLTLTATGQAPVTPGYGAPEQVLGQRVGPPGDVFSLGCVLAYAATGRRAYDGVHVAAVQYEVVHGEPRLDGVHPALRAVIAPCFAKDPAHRPLPEQLARALAPPRRAVPAWRTGPLADDIAVREREAERLAAFPTDDTVAPRPGRRRALSLLAVGAAGVAALGAGAWWLLDGGGGQAEDWTADPLPEPASGDRTPPRPLWGPVSGAAATDSPAPLPVRDVVVVGAVGGGLRAYGVTDGRRRWEVPGATATARYLAPSHDLLLTADTRGTLLALDPAEEGKRRWSAAADVAMLLAADEQAVYVVTRQGRFRAVELTSRRPRWTVAAPVRTSLKAPALAAVGRQRLVVCGSDGTVAALDTRTGQAAWPARKGQGTEALAPAVAGDSVYLGGRSLTALALSDGTVKWSHRSDTPGDQSGDRSDDQSPGGWTAPTVSGDVLYAADGPELRQRRLADGGQSWTYPLPYEEPPSDPPVVEGHGVWIALDRSGGAGVATVRARDGVGVWQHSAGQAGTLTAAGAGNRVFLLRGGALTAMPVF</sequence>
<dbReference type="PANTHER" id="PTHR43289">
    <property type="entry name" value="MITOGEN-ACTIVATED PROTEIN KINASE KINASE KINASE 20-RELATED"/>
    <property type="match status" value="1"/>
</dbReference>
<feature type="transmembrane region" description="Helical" evidence="7">
    <location>
        <begin position="12"/>
        <end position="31"/>
    </location>
</feature>
<feature type="region of interest" description="Disordered" evidence="6">
    <location>
        <begin position="347"/>
        <end position="380"/>
    </location>
</feature>
<dbReference type="PROSITE" id="PS50011">
    <property type="entry name" value="PROTEIN_KINASE_DOM"/>
    <property type="match status" value="1"/>
</dbReference>
<feature type="compositionally biased region" description="Basic and acidic residues" evidence="6">
    <location>
        <begin position="575"/>
        <end position="590"/>
    </location>
</feature>
<evidence type="ECO:0000256" key="1">
    <source>
        <dbReference type="ARBA" id="ARBA00022679"/>
    </source>
</evidence>
<name>A0ABW8LIH2_9ACTN</name>
<proteinExistence type="predicted"/>
<dbReference type="SUPFAM" id="SSF56112">
    <property type="entry name" value="Protein kinase-like (PK-like)"/>
    <property type="match status" value="1"/>
</dbReference>
<dbReference type="CDD" id="cd14014">
    <property type="entry name" value="STKc_PknB_like"/>
    <property type="match status" value="1"/>
</dbReference>